<reference evidence="5 6" key="1">
    <citation type="submission" date="2018-01" db="EMBL/GenBank/DDBJ databases">
        <title>Draft Genome Sequence of Komagataeibacter maltaceti LMG 1529, a Vinegar Producing Acetic Acid Bacterium Isolated from Malt Vinegar Brewery Acetifiers.</title>
        <authorList>
            <person name="Zhang Q."/>
            <person name="Hollensteiner J."/>
            <person name="Poehlein A."/>
            <person name="Daniel R."/>
        </authorList>
    </citation>
    <scope>NUCLEOTIDE SEQUENCE [LARGE SCALE GENOMIC DNA]</scope>
    <source>
        <strain evidence="5 6">LMG 1529</strain>
    </source>
</reference>
<sequence>MDIISGSCLRGDVTHDITAAPLDFVPCHCARCRKTTGSSFAANLIVAAGPRCTPIRA</sequence>
<name>A0A2S3VXW7_9PROT</name>
<dbReference type="AlphaFoldDB" id="A0A2S3VXW7"/>
<dbReference type="Proteomes" id="UP000237344">
    <property type="component" value="Unassembled WGS sequence"/>
</dbReference>
<evidence type="ECO:0000313" key="6">
    <source>
        <dbReference type="Proteomes" id="UP000237344"/>
    </source>
</evidence>
<evidence type="ECO:0000256" key="2">
    <source>
        <dbReference type="ARBA" id="ARBA00022723"/>
    </source>
</evidence>
<gene>
    <name evidence="5" type="ORF">KMAL_29320</name>
</gene>
<dbReference type="Pfam" id="PF04828">
    <property type="entry name" value="GFA"/>
    <property type="match status" value="1"/>
</dbReference>
<organism evidence="5 6">
    <name type="scientific">Novacetimonas maltaceti</name>
    <dbReference type="NCBI Taxonomy" id="1203393"/>
    <lineage>
        <taxon>Bacteria</taxon>
        <taxon>Pseudomonadati</taxon>
        <taxon>Pseudomonadota</taxon>
        <taxon>Alphaproteobacteria</taxon>
        <taxon>Acetobacterales</taxon>
        <taxon>Acetobacteraceae</taxon>
        <taxon>Novacetimonas</taxon>
    </lineage>
</organism>
<proteinExistence type="inferred from homology"/>
<comment type="caution">
    <text evidence="5">The sequence shown here is derived from an EMBL/GenBank/DDBJ whole genome shotgun (WGS) entry which is preliminary data.</text>
</comment>
<dbReference type="Gene3D" id="3.90.1590.10">
    <property type="entry name" value="glutathione-dependent formaldehyde- activating enzyme (gfa)"/>
    <property type="match status" value="1"/>
</dbReference>
<evidence type="ECO:0000256" key="1">
    <source>
        <dbReference type="ARBA" id="ARBA00005495"/>
    </source>
</evidence>
<dbReference type="SUPFAM" id="SSF51316">
    <property type="entry name" value="Mss4-like"/>
    <property type="match status" value="1"/>
</dbReference>
<keyword evidence="2" id="KW-0479">Metal-binding</keyword>
<dbReference type="InterPro" id="IPR006913">
    <property type="entry name" value="CENP-V/GFA"/>
</dbReference>
<evidence type="ECO:0000313" key="5">
    <source>
        <dbReference type="EMBL" id="POF61456.1"/>
    </source>
</evidence>
<evidence type="ECO:0000256" key="3">
    <source>
        <dbReference type="ARBA" id="ARBA00022833"/>
    </source>
</evidence>
<evidence type="ECO:0000259" key="4">
    <source>
        <dbReference type="Pfam" id="PF04828"/>
    </source>
</evidence>
<dbReference type="GO" id="GO:0016846">
    <property type="term" value="F:carbon-sulfur lyase activity"/>
    <property type="evidence" value="ECO:0007669"/>
    <property type="project" value="InterPro"/>
</dbReference>
<dbReference type="GO" id="GO:0046872">
    <property type="term" value="F:metal ion binding"/>
    <property type="evidence" value="ECO:0007669"/>
    <property type="project" value="UniProtKB-KW"/>
</dbReference>
<dbReference type="RefSeq" id="WP_239020166.1">
    <property type="nucleotide sequence ID" value="NZ_NKUE01000008.1"/>
</dbReference>
<feature type="domain" description="CENP-V/GFA" evidence="4">
    <location>
        <begin position="4"/>
        <end position="47"/>
    </location>
</feature>
<comment type="similarity">
    <text evidence="1">Belongs to the Gfa family.</text>
</comment>
<keyword evidence="6" id="KW-1185">Reference proteome</keyword>
<dbReference type="EMBL" id="POTC01000068">
    <property type="protein sequence ID" value="POF61456.1"/>
    <property type="molecule type" value="Genomic_DNA"/>
</dbReference>
<keyword evidence="3" id="KW-0862">Zinc</keyword>
<accession>A0A2S3VXW7</accession>
<dbReference type="InterPro" id="IPR011057">
    <property type="entry name" value="Mss4-like_sf"/>
</dbReference>
<protein>
    <recommendedName>
        <fullName evidence="4">CENP-V/GFA domain-containing protein</fullName>
    </recommendedName>
</protein>